<protein>
    <recommendedName>
        <fullName evidence="9">Cytochrome P450</fullName>
    </recommendedName>
</protein>
<dbReference type="EMBL" id="VFLP01000013">
    <property type="protein sequence ID" value="TRX96084.1"/>
    <property type="molecule type" value="Genomic_DNA"/>
</dbReference>
<dbReference type="GO" id="GO:0004497">
    <property type="term" value="F:monooxygenase activity"/>
    <property type="evidence" value="ECO:0007669"/>
    <property type="project" value="UniProtKB-KW"/>
</dbReference>
<dbReference type="STRING" id="2512241.A0A553I7C7"/>
<dbReference type="InterPro" id="IPR001128">
    <property type="entry name" value="Cyt_P450"/>
</dbReference>
<comment type="cofactor">
    <cofactor evidence="1 5">
        <name>heme</name>
        <dbReference type="ChEBI" id="CHEBI:30413"/>
    </cofactor>
</comment>
<dbReference type="InterPro" id="IPR017972">
    <property type="entry name" value="Cyt_P450_CS"/>
</dbReference>
<keyword evidence="4 5" id="KW-0408">Iron</keyword>
<dbReference type="PRINTS" id="PR00463">
    <property type="entry name" value="EP450I"/>
</dbReference>
<dbReference type="Gene3D" id="1.10.630.10">
    <property type="entry name" value="Cytochrome P450"/>
    <property type="match status" value="1"/>
</dbReference>
<keyword evidence="6" id="KW-0503">Monooxygenase</keyword>
<dbReference type="OrthoDB" id="1470350at2759"/>
<dbReference type="GO" id="GO:0016705">
    <property type="term" value="F:oxidoreductase activity, acting on paired donors, with incorporation or reduction of molecular oxygen"/>
    <property type="evidence" value="ECO:0007669"/>
    <property type="project" value="InterPro"/>
</dbReference>
<dbReference type="Pfam" id="PF00067">
    <property type="entry name" value="p450"/>
    <property type="match status" value="1"/>
</dbReference>
<dbReference type="GO" id="GO:0020037">
    <property type="term" value="F:heme binding"/>
    <property type="evidence" value="ECO:0007669"/>
    <property type="project" value="InterPro"/>
</dbReference>
<evidence type="ECO:0000313" key="8">
    <source>
        <dbReference type="Proteomes" id="UP000319160"/>
    </source>
</evidence>
<evidence type="ECO:0000256" key="4">
    <source>
        <dbReference type="ARBA" id="ARBA00023004"/>
    </source>
</evidence>
<keyword evidence="6" id="KW-0560">Oxidoreductase</keyword>
<gene>
    <name evidence="7" type="ORF">FHL15_003226</name>
</gene>
<dbReference type="CDD" id="cd11061">
    <property type="entry name" value="CYP67-like"/>
    <property type="match status" value="1"/>
</dbReference>
<dbReference type="PANTHER" id="PTHR24305">
    <property type="entry name" value="CYTOCHROME P450"/>
    <property type="match status" value="1"/>
</dbReference>
<evidence type="ECO:0000256" key="2">
    <source>
        <dbReference type="ARBA" id="ARBA00022617"/>
    </source>
</evidence>
<dbReference type="InterPro" id="IPR036396">
    <property type="entry name" value="Cyt_P450_sf"/>
</dbReference>
<reference evidence="8" key="1">
    <citation type="submission" date="2019-06" db="EMBL/GenBank/DDBJ databases">
        <title>Draft genome sequence of the griseofulvin-producing fungus Xylaria cubensis strain G536.</title>
        <authorList>
            <person name="Mead M.E."/>
            <person name="Raja H.A."/>
            <person name="Steenwyk J.L."/>
            <person name="Knowles S.L."/>
            <person name="Oberlies N.H."/>
            <person name="Rokas A."/>
        </authorList>
    </citation>
    <scope>NUCLEOTIDE SEQUENCE [LARGE SCALE GENOMIC DNA]</scope>
    <source>
        <strain evidence="8">G536</strain>
    </source>
</reference>
<keyword evidence="3 5" id="KW-0479">Metal-binding</keyword>
<keyword evidence="2 5" id="KW-0349">Heme</keyword>
<evidence type="ECO:0008006" key="9">
    <source>
        <dbReference type="Google" id="ProtNLM"/>
    </source>
</evidence>
<evidence type="ECO:0000313" key="7">
    <source>
        <dbReference type="EMBL" id="TRX96084.1"/>
    </source>
</evidence>
<dbReference type="PANTHER" id="PTHR24305:SF226">
    <property type="entry name" value="CYTOCHROME P450 MONOOXYGENASE"/>
    <property type="match status" value="1"/>
</dbReference>
<sequence length="518" mass="58242">MATQDPVSSLTAYAVSALISSILLHPLHEYPGPFFAKLTELYAGSHAFGKTLHLMIHENHVKYGSVIRLAPNRLVFNTVTALHGDIYKNDRVSKSYTYRSKGARIIENIFTTQDKTVHRRKRRIVGAALSERATKSLEPLVMGQVDVYLKRLLDSSEASEPINFTERARWLALDIIGSVSFGYHLETQTKEENRFVVNAIAFGLYRSNILHHIYYLSTLLLHKATDTIIFHYRERYWHLLEKMIESRVARGKDGDRDFYSFISELSVEEGSIRQGELFSEATILMVAGSDTTATALSATFFYLSRNPECYKKLCAEIRSTFESGQDIKTGPQLAGCRYLRACLDEGMRMSPPVPGTLWRMQDPGDEQPLVIDGHVIPRGTLMGVSTYAIHHNEEYFPYSFAFKPERWLAAGTSLEEETAAKRMHDAFAVFSTGSRSCAGKALAYMESTLVLAKTLWYFDFEPVLGKLGDVGGGKLGGPPGRSRPDEYQLGDIFTASHDGPYLKFRARGEQWRELEGAA</sequence>
<evidence type="ECO:0000256" key="1">
    <source>
        <dbReference type="ARBA" id="ARBA00001971"/>
    </source>
</evidence>
<comment type="similarity">
    <text evidence="6">Belongs to the cytochrome P450 family.</text>
</comment>
<evidence type="ECO:0000256" key="5">
    <source>
        <dbReference type="PIRSR" id="PIRSR602401-1"/>
    </source>
</evidence>
<dbReference type="Proteomes" id="UP000319160">
    <property type="component" value="Unassembled WGS sequence"/>
</dbReference>
<organism evidence="7 8">
    <name type="scientific">Xylaria flabelliformis</name>
    <dbReference type="NCBI Taxonomy" id="2512241"/>
    <lineage>
        <taxon>Eukaryota</taxon>
        <taxon>Fungi</taxon>
        <taxon>Dikarya</taxon>
        <taxon>Ascomycota</taxon>
        <taxon>Pezizomycotina</taxon>
        <taxon>Sordariomycetes</taxon>
        <taxon>Xylariomycetidae</taxon>
        <taxon>Xylariales</taxon>
        <taxon>Xylariaceae</taxon>
        <taxon>Xylaria</taxon>
    </lineage>
</organism>
<dbReference type="PRINTS" id="PR00385">
    <property type="entry name" value="P450"/>
</dbReference>
<accession>A0A553I7C7</accession>
<dbReference type="SUPFAM" id="SSF48264">
    <property type="entry name" value="Cytochrome P450"/>
    <property type="match status" value="1"/>
</dbReference>
<dbReference type="InterPro" id="IPR002401">
    <property type="entry name" value="Cyt_P450_E_grp-I"/>
</dbReference>
<comment type="caution">
    <text evidence="7">The sequence shown here is derived from an EMBL/GenBank/DDBJ whole genome shotgun (WGS) entry which is preliminary data.</text>
</comment>
<evidence type="ECO:0000256" key="6">
    <source>
        <dbReference type="RuleBase" id="RU000461"/>
    </source>
</evidence>
<dbReference type="AlphaFoldDB" id="A0A553I7C7"/>
<proteinExistence type="inferred from homology"/>
<dbReference type="GO" id="GO:0005506">
    <property type="term" value="F:iron ion binding"/>
    <property type="evidence" value="ECO:0007669"/>
    <property type="project" value="InterPro"/>
</dbReference>
<keyword evidence="8" id="KW-1185">Reference proteome</keyword>
<feature type="binding site" description="axial binding residue" evidence="5">
    <location>
        <position position="437"/>
    </location>
    <ligand>
        <name>heme</name>
        <dbReference type="ChEBI" id="CHEBI:30413"/>
    </ligand>
    <ligandPart>
        <name>Fe</name>
        <dbReference type="ChEBI" id="CHEBI:18248"/>
    </ligandPart>
</feature>
<name>A0A553I7C7_9PEZI</name>
<evidence type="ECO:0000256" key="3">
    <source>
        <dbReference type="ARBA" id="ARBA00022723"/>
    </source>
</evidence>
<dbReference type="PROSITE" id="PS00086">
    <property type="entry name" value="CYTOCHROME_P450"/>
    <property type="match status" value="1"/>
</dbReference>
<dbReference type="InterPro" id="IPR050121">
    <property type="entry name" value="Cytochrome_P450_monoxygenase"/>
</dbReference>